<reference evidence="3" key="1">
    <citation type="submission" date="2019-10" db="EMBL/GenBank/DDBJ databases">
        <authorList>
            <person name="Zhang R."/>
            <person name="Pan Y."/>
            <person name="Wang J."/>
            <person name="Ma R."/>
            <person name="Yu S."/>
        </authorList>
    </citation>
    <scope>NUCLEOTIDE SEQUENCE</scope>
    <source>
        <strain evidence="3">LA-IB0</strain>
        <tissue evidence="3">Leaf</tissue>
    </source>
</reference>
<feature type="coiled-coil region" evidence="1">
    <location>
        <begin position="194"/>
        <end position="297"/>
    </location>
</feature>
<sequence>MAEETLASQEIPVTKVTEDAESNGVPIKKEPTCVADEKPHVVERTPNDPETTQELLESQEKVNELEHELQRISSALKESESINTHLKDELLLTKEQHQESAKKHEDLECNHKNLLEKVSEAEEKLEILPTGIRENELLDKLKQAEEKLEQRSQLLEKANARSTKLELSHQTLIRDSDLKFQEAIGKFTNRDSEAKVLYEKVQVLENEVNSYQEQLASHMNTITELTENHSKVSEFHSAAEARISEAEARLEEATKLSIVLSKKDDKAEELKTARNEIEELTRRLASESEKLQSQKESSSEKELERAAALKHIFVGRN</sequence>
<accession>A0AAV6XVP6</accession>
<evidence type="ECO:0000256" key="2">
    <source>
        <dbReference type="SAM" id="MobiDB-lite"/>
    </source>
</evidence>
<organism evidence="3 4">
    <name type="scientific">Buddleja alternifolia</name>
    <dbReference type="NCBI Taxonomy" id="168488"/>
    <lineage>
        <taxon>Eukaryota</taxon>
        <taxon>Viridiplantae</taxon>
        <taxon>Streptophyta</taxon>
        <taxon>Embryophyta</taxon>
        <taxon>Tracheophyta</taxon>
        <taxon>Spermatophyta</taxon>
        <taxon>Magnoliopsida</taxon>
        <taxon>eudicotyledons</taxon>
        <taxon>Gunneridae</taxon>
        <taxon>Pentapetalae</taxon>
        <taxon>asterids</taxon>
        <taxon>lamiids</taxon>
        <taxon>Lamiales</taxon>
        <taxon>Scrophulariaceae</taxon>
        <taxon>Buddlejeae</taxon>
        <taxon>Buddleja</taxon>
    </lineage>
</organism>
<dbReference type="AlphaFoldDB" id="A0AAV6XVP6"/>
<dbReference type="Gene3D" id="1.20.5.340">
    <property type="match status" value="1"/>
</dbReference>
<evidence type="ECO:0000313" key="4">
    <source>
        <dbReference type="Proteomes" id="UP000826271"/>
    </source>
</evidence>
<gene>
    <name evidence="3" type="ORF">BUALT_Bualt03G0217800</name>
</gene>
<name>A0AAV6XVP6_9LAMI</name>
<dbReference type="Proteomes" id="UP000826271">
    <property type="component" value="Unassembled WGS sequence"/>
</dbReference>
<feature type="coiled-coil region" evidence="1">
    <location>
        <begin position="55"/>
        <end position="161"/>
    </location>
</feature>
<dbReference type="EMBL" id="WHWC01000003">
    <property type="protein sequence ID" value="KAG8387096.1"/>
    <property type="molecule type" value="Genomic_DNA"/>
</dbReference>
<proteinExistence type="predicted"/>
<evidence type="ECO:0000256" key="1">
    <source>
        <dbReference type="SAM" id="Coils"/>
    </source>
</evidence>
<feature type="region of interest" description="Disordered" evidence="2">
    <location>
        <begin position="1"/>
        <end position="30"/>
    </location>
</feature>
<dbReference type="PANTHER" id="PTHR43049:SF1">
    <property type="entry name" value="EARLY ENDOSOME ANTIGEN"/>
    <property type="match status" value="1"/>
</dbReference>
<keyword evidence="4" id="KW-1185">Reference proteome</keyword>
<keyword evidence="1" id="KW-0175">Coiled coil</keyword>
<dbReference type="PANTHER" id="PTHR43049">
    <property type="entry name" value="EARLY ENDOSOME ANTIGEN"/>
    <property type="match status" value="1"/>
</dbReference>
<comment type="caution">
    <text evidence="3">The sequence shown here is derived from an EMBL/GenBank/DDBJ whole genome shotgun (WGS) entry which is preliminary data.</text>
</comment>
<evidence type="ECO:0000313" key="3">
    <source>
        <dbReference type="EMBL" id="KAG8387096.1"/>
    </source>
</evidence>
<protein>
    <submittedName>
        <fullName evidence="3">Uncharacterized protein</fullName>
    </submittedName>
</protein>